<dbReference type="AlphaFoldDB" id="A0A812GYM4"/>
<organism evidence="2 3">
    <name type="scientific">Symbiodinium natans</name>
    <dbReference type="NCBI Taxonomy" id="878477"/>
    <lineage>
        <taxon>Eukaryota</taxon>
        <taxon>Sar</taxon>
        <taxon>Alveolata</taxon>
        <taxon>Dinophyceae</taxon>
        <taxon>Suessiales</taxon>
        <taxon>Symbiodiniaceae</taxon>
        <taxon>Symbiodinium</taxon>
    </lineage>
</organism>
<feature type="region of interest" description="Disordered" evidence="1">
    <location>
        <begin position="173"/>
        <end position="197"/>
    </location>
</feature>
<dbReference type="EMBL" id="CAJNDS010000051">
    <property type="protein sequence ID" value="CAE6935436.1"/>
    <property type="molecule type" value="Genomic_DNA"/>
</dbReference>
<reference evidence="2" key="1">
    <citation type="submission" date="2021-02" db="EMBL/GenBank/DDBJ databases">
        <authorList>
            <person name="Dougan E. K."/>
            <person name="Rhodes N."/>
            <person name="Thang M."/>
            <person name="Chan C."/>
        </authorList>
    </citation>
    <scope>NUCLEOTIDE SEQUENCE</scope>
</reference>
<comment type="caution">
    <text evidence="2">The sequence shown here is derived from an EMBL/GenBank/DDBJ whole genome shotgun (WGS) entry which is preliminary data.</text>
</comment>
<feature type="compositionally biased region" description="Basic and acidic residues" evidence="1">
    <location>
        <begin position="24"/>
        <end position="36"/>
    </location>
</feature>
<evidence type="ECO:0000313" key="3">
    <source>
        <dbReference type="Proteomes" id="UP000604046"/>
    </source>
</evidence>
<feature type="compositionally biased region" description="Basic and acidic residues" evidence="1">
    <location>
        <begin position="114"/>
        <end position="124"/>
    </location>
</feature>
<evidence type="ECO:0000256" key="1">
    <source>
        <dbReference type="SAM" id="MobiDB-lite"/>
    </source>
</evidence>
<keyword evidence="3" id="KW-1185">Reference proteome</keyword>
<feature type="region of interest" description="Disordered" evidence="1">
    <location>
        <begin position="1"/>
        <end position="37"/>
    </location>
</feature>
<dbReference type="OrthoDB" id="437573at2759"/>
<accession>A0A812GYM4</accession>
<evidence type="ECO:0000313" key="2">
    <source>
        <dbReference type="EMBL" id="CAE6935436.1"/>
    </source>
</evidence>
<sequence length="217" mass="22194">MPTAAQRAALLDGVAESESTATPRHAEAADPPKPKVEVVPPRISVSAAAGPAACELCTDTRAGACTFASATESDLQLAPALRPSRTASIPTMGLACQAGAGLGLEDLAAGSTRSRADSTPEARQQRSVAEPQPTVKPWLGQKALQVALTGPAAGDRLASSSWLLKRSRRAPTVLGREAVPSAERESPGPAAANAPDALPGLSVEAMKIELKSLAFFE</sequence>
<protein>
    <submittedName>
        <fullName evidence="2">Uncharacterized protein</fullName>
    </submittedName>
</protein>
<feature type="region of interest" description="Disordered" evidence="1">
    <location>
        <begin position="109"/>
        <end position="134"/>
    </location>
</feature>
<name>A0A812GYM4_9DINO</name>
<gene>
    <name evidence="2" type="ORF">SNAT2548_LOCUS1009</name>
</gene>
<proteinExistence type="predicted"/>
<dbReference type="Proteomes" id="UP000604046">
    <property type="component" value="Unassembled WGS sequence"/>
</dbReference>